<evidence type="ECO:0000259" key="8">
    <source>
        <dbReference type="PROSITE" id="PS50926"/>
    </source>
</evidence>
<dbReference type="SUPFAM" id="SSF53335">
    <property type="entry name" value="S-adenosyl-L-methionine-dependent methyltransferases"/>
    <property type="match status" value="1"/>
</dbReference>
<dbReference type="InterPro" id="IPR012340">
    <property type="entry name" value="NA-bd_OB-fold"/>
</dbReference>
<dbReference type="Gene3D" id="3.40.50.150">
    <property type="entry name" value="Vaccinia Virus protein VP39"/>
    <property type="match status" value="1"/>
</dbReference>
<dbReference type="InterPro" id="IPR030390">
    <property type="entry name" value="MeTrfase_TrmA_AS"/>
</dbReference>
<dbReference type="PROSITE" id="PS51687">
    <property type="entry name" value="SAM_MT_RNA_M5U"/>
    <property type="match status" value="1"/>
</dbReference>
<keyword evidence="3 6" id="KW-0808">Transferase</keyword>
<dbReference type="Proteomes" id="UP001231109">
    <property type="component" value="Unassembled WGS sequence"/>
</dbReference>
<dbReference type="InterPro" id="IPR002792">
    <property type="entry name" value="TRAM_dom"/>
</dbReference>
<feature type="binding site" evidence="6">
    <location>
        <position position="324"/>
    </location>
    <ligand>
        <name>S-adenosyl-L-methionine</name>
        <dbReference type="ChEBI" id="CHEBI:59789"/>
    </ligand>
</feature>
<accession>A0ABT9HWQ8</accession>
<dbReference type="EMBL" id="JAPJDZ010000007">
    <property type="protein sequence ID" value="MDP5135255.1"/>
    <property type="molecule type" value="Genomic_DNA"/>
</dbReference>
<keyword evidence="5" id="KW-0411">Iron-sulfur</keyword>
<feature type="active site" evidence="7">
    <location>
        <position position="398"/>
    </location>
</feature>
<name>A0ABT9HWQ8_9GAMM</name>
<keyword evidence="1" id="KW-0408">Iron</keyword>
<sequence length="441" mass="48925">MLNIYKAKPKASLLGKTITFSIDSNDYEVHGISQHEKKIVFVSAALPGERVQAKVTGDKAAFIKASTVKVLQASPLRITPPCEYARACGGCQLQHLGVTSQRELKQQGIDKLICHQTGLTVLPWQPMLIADDSGYRRRARISIWYDKKQRQFSVGFRQHADKHIVAVNHCMVLSPQLTPVFNVLNAVLPQLQDPMAVTHAEVLQAGDTAYVILRHIKPISAHDQTLFVDAWPEAVWLGEAEPGKFCYWHNTVTPQYQLSEQALTLQFSPNDFIQVNAVLNQQMVSQALSWLDVNSNDVILDLYAGIGNFTLALAQRAKTVRALEGVAEMVQQLETNAKVNGLSNVEAYQADLHLAWPKTSWNKPDYNKVLLDPARAGAAGAIEQIVRLKPAQILYVSCNAATFARDAKMLLQNGYTLAKVCGVDMFTHTSHLELMALFSRS</sequence>
<evidence type="ECO:0000313" key="10">
    <source>
        <dbReference type="Proteomes" id="UP001231109"/>
    </source>
</evidence>
<evidence type="ECO:0000256" key="6">
    <source>
        <dbReference type="PROSITE-ProRule" id="PRU01024"/>
    </source>
</evidence>
<dbReference type="InterPro" id="IPR010280">
    <property type="entry name" value="U5_MeTrfase_fam"/>
</dbReference>
<dbReference type="PROSITE" id="PS50926">
    <property type="entry name" value="TRAM"/>
    <property type="match status" value="1"/>
</dbReference>
<dbReference type="PANTHER" id="PTHR11061">
    <property type="entry name" value="RNA M5U METHYLTRANSFERASE"/>
    <property type="match status" value="1"/>
</dbReference>
<dbReference type="PANTHER" id="PTHR11061:SF49">
    <property type="entry name" value="23S RRNA (URACIL(1939)-C(5))-METHYLTRANSFERASE RLMD"/>
    <property type="match status" value="1"/>
</dbReference>
<evidence type="ECO:0000256" key="3">
    <source>
        <dbReference type="ARBA" id="ARBA00022679"/>
    </source>
</evidence>
<feature type="binding site" evidence="6">
    <location>
        <position position="372"/>
    </location>
    <ligand>
        <name>S-adenosyl-L-methionine</name>
        <dbReference type="ChEBI" id="CHEBI:59789"/>
    </ligand>
</feature>
<dbReference type="CDD" id="cd02440">
    <property type="entry name" value="AdoMet_MTases"/>
    <property type="match status" value="1"/>
</dbReference>
<keyword evidence="2 6" id="KW-0489">Methyltransferase</keyword>
<dbReference type="Pfam" id="PF01938">
    <property type="entry name" value="TRAM"/>
    <property type="match status" value="1"/>
</dbReference>
<evidence type="ECO:0000256" key="2">
    <source>
        <dbReference type="ARBA" id="ARBA00022603"/>
    </source>
</evidence>
<dbReference type="NCBIfam" id="TIGR00479">
    <property type="entry name" value="rumA"/>
    <property type="match status" value="1"/>
</dbReference>
<feature type="binding site" evidence="6">
    <location>
        <position position="274"/>
    </location>
    <ligand>
        <name>S-adenosyl-L-methionine</name>
        <dbReference type="ChEBI" id="CHEBI:59789"/>
    </ligand>
</feature>
<evidence type="ECO:0000256" key="1">
    <source>
        <dbReference type="ARBA" id="ARBA00022485"/>
    </source>
</evidence>
<dbReference type="Pfam" id="PF05958">
    <property type="entry name" value="tRNA_U5-meth_tr"/>
    <property type="match status" value="2"/>
</dbReference>
<dbReference type="InterPro" id="IPR029063">
    <property type="entry name" value="SAM-dependent_MTases_sf"/>
</dbReference>
<evidence type="ECO:0000313" key="9">
    <source>
        <dbReference type="EMBL" id="MDP5135255.1"/>
    </source>
</evidence>
<gene>
    <name evidence="9" type="primary">rlmD</name>
    <name evidence="9" type="ORF">ORJ04_04735</name>
</gene>
<feature type="domain" description="TRAM" evidence="8">
    <location>
        <begin position="11"/>
        <end position="69"/>
    </location>
</feature>
<comment type="caution">
    <text evidence="9">The sequence shown here is derived from an EMBL/GenBank/DDBJ whole genome shotgun (WGS) entry which is preliminary data.</text>
</comment>
<dbReference type="NCBIfam" id="NF009639">
    <property type="entry name" value="PRK13168.1"/>
    <property type="match status" value="1"/>
</dbReference>
<dbReference type="GO" id="GO:0008168">
    <property type="term" value="F:methyltransferase activity"/>
    <property type="evidence" value="ECO:0007669"/>
    <property type="project" value="UniProtKB-KW"/>
</dbReference>
<keyword evidence="10" id="KW-1185">Reference proteome</keyword>
<dbReference type="Gene3D" id="2.40.50.140">
    <property type="entry name" value="Nucleic acid-binding proteins"/>
    <property type="match status" value="1"/>
</dbReference>
<protein>
    <submittedName>
        <fullName evidence="9">23S rRNA (Uracil(1939)-C(5))-methyltransferase RlmD</fullName>
        <ecNumber evidence="9">2.1.1.190</ecNumber>
    </submittedName>
</protein>
<feature type="binding site" evidence="6">
    <location>
        <position position="303"/>
    </location>
    <ligand>
        <name>S-adenosyl-L-methionine</name>
        <dbReference type="ChEBI" id="CHEBI:59789"/>
    </ligand>
</feature>
<dbReference type="Gene3D" id="2.40.50.1070">
    <property type="match status" value="1"/>
</dbReference>
<reference evidence="9 10" key="1">
    <citation type="submission" date="2022-11" db="EMBL/GenBank/DDBJ databases">
        <title>Viruses from the air-sea interface of a natural surface slick.</title>
        <authorList>
            <person name="Rahlff J."/>
            <person name="Holmfeldt K."/>
        </authorList>
    </citation>
    <scope>NUCLEOTIDE SEQUENCE [LARGE SCALE GENOMIC DNA]</scope>
    <source>
        <strain evidence="9 10">SMS4</strain>
    </source>
</reference>
<evidence type="ECO:0000256" key="5">
    <source>
        <dbReference type="ARBA" id="ARBA00023014"/>
    </source>
</evidence>
<comment type="similarity">
    <text evidence="6">Belongs to the class I-like SAM-binding methyltransferase superfamily. RNA M5U methyltransferase family.</text>
</comment>
<feature type="active site" description="Nucleophile" evidence="6">
    <location>
        <position position="398"/>
    </location>
</feature>
<dbReference type="PROSITE" id="PS01230">
    <property type="entry name" value="TRMA_1"/>
    <property type="match status" value="1"/>
</dbReference>
<dbReference type="EC" id="2.1.1.190" evidence="9"/>
<evidence type="ECO:0000256" key="7">
    <source>
        <dbReference type="PROSITE-ProRule" id="PRU10015"/>
    </source>
</evidence>
<evidence type="ECO:0000256" key="4">
    <source>
        <dbReference type="ARBA" id="ARBA00022691"/>
    </source>
</evidence>
<keyword evidence="4 6" id="KW-0949">S-adenosyl-L-methionine</keyword>
<keyword evidence="1" id="KW-0004">4Fe-4S</keyword>
<proteinExistence type="inferred from homology"/>
<dbReference type="SUPFAM" id="SSF50249">
    <property type="entry name" value="Nucleic acid-binding proteins"/>
    <property type="match status" value="1"/>
</dbReference>
<keyword evidence="1" id="KW-0479">Metal-binding</keyword>
<organism evidence="9 10">
    <name type="scientific">Rheinheimera baltica</name>
    <dbReference type="NCBI Taxonomy" id="67576"/>
    <lineage>
        <taxon>Bacteria</taxon>
        <taxon>Pseudomonadati</taxon>
        <taxon>Pseudomonadota</taxon>
        <taxon>Gammaproteobacteria</taxon>
        <taxon>Chromatiales</taxon>
        <taxon>Chromatiaceae</taxon>
        <taxon>Rheinheimera</taxon>
    </lineage>
</organism>
<dbReference type="RefSeq" id="WP_305974195.1">
    <property type="nucleotide sequence ID" value="NZ_JAPJDZ010000007.1"/>
</dbReference>
<dbReference type="GO" id="GO:0032259">
    <property type="term" value="P:methylation"/>
    <property type="evidence" value="ECO:0007669"/>
    <property type="project" value="UniProtKB-KW"/>
</dbReference>